<evidence type="ECO:0000256" key="4">
    <source>
        <dbReference type="ARBA" id="ARBA00023002"/>
    </source>
</evidence>
<comment type="similarity">
    <text evidence="1">Belongs to the cytochrome P450 family.</text>
</comment>
<comment type="caution">
    <text evidence="7">The sequence shown here is derived from an EMBL/GenBank/DDBJ whole genome shotgun (WGS) entry which is preliminary data.</text>
</comment>
<dbReference type="EMBL" id="JBHSAX010000004">
    <property type="protein sequence ID" value="MFC3961375.1"/>
    <property type="molecule type" value="Genomic_DNA"/>
</dbReference>
<keyword evidence="6" id="KW-0503">Monooxygenase</keyword>
<dbReference type="Gene3D" id="1.10.630.10">
    <property type="entry name" value="Cytochrome P450"/>
    <property type="match status" value="1"/>
</dbReference>
<proteinExistence type="inferred from homology"/>
<dbReference type="Proteomes" id="UP001595696">
    <property type="component" value="Unassembled WGS sequence"/>
</dbReference>
<reference evidence="8" key="1">
    <citation type="journal article" date="2019" name="Int. J. Syst. Evol. Microbiol.">
        <title>The Global Catalogue of Microorganisms (GCM) 10K type strain sequencing project: providing services to taxonomists for standard genome sequencing and annotation.</title>
        <authorList>
            <consortium name="The Broad Institute Genomics Platform"/>
            <consortium name="The Broad Institute Genome Sequencing Center for Infectious Disease"/>
            <person name="Wu L."/>
            <person name="Ma J."/>
        </authorList>
    </citation>
    <scope>NUCLEOTIDE SEQUENCE [LARGE SCALE GENOMIC DNA]</scope>
    <source>
        <strain evidence="8">CGMCC 4.7330</strain>
    </source>
</reference>
<evidence type="ECO:0000256" key="3">
    <source>
        <dbReference type="ARBA" id="ARBA00022723"/>
    </source>
</evidence>
<name>A0ABV8DNW2_9NOCA</name>
<dbReference type="PANTHER" id="PTHR46696:SF1">
    <property type="entry name" value="CYTOCHROME P450 YJIB-RELATED"/>
    <property type="match status" value="1"/>
</dbReference>
<evidence type="ECO:0000256" key="2">
    <source>
        <dbReference type="ARBA" id="ARBA00022617"/>
    </source>
</evidence>
<dbReference type="InterPro" id="IPR002397">
    <property type="entry name" value="Cyt_P450_B"/>
</dbReference>
<keyword evidence="2" id="KW-0349">Heme</keyword>
<dbReference type="InterPro" id="IPR036396">
    <property type="entry name" value="Cyt_P450_sf"/>
</dbReference>
<evidence type="ECO:0000313" key="8">
    <source>
        <dbReference type="Proteomes" id="UP001595696"/>
    </source>
</evidence>
<evidence type="ECO:0000256" key="6">
    <source>
        <dbReference type="ARBA" id="ARBA00023033"/>
    </source>
</evidence>
<dbReference type="SUPFAM" id="SSF48264">
    <property type="entry name" value="Cytochrome P450"/>
    <property type="match status" value="1"/>
</dbReference>
<keyword evidence="8" id="KW-1185">Reference proteome</keyword>
<evidence type="ECO:0000256" key="5">
    <source>
        <dbReference type="ARBA" id="ARBA00023004"/>
    </source>
</evidence>
<keyword evidence="4" id="KW-0560">Oxidoreductase</keyword>
<keyword evidence="5" id="KW-0408">Iron</keyword>
<dbReference type="PRINTS" id="PR00359">
    <property type="entry name" value="BP450"/>
</dbReference>
<gene>
    <name evidence="7" type="ORF">ACFO0B_05160</name>
</gene>
<keyword evidence="3" id="KW-0479">Metal-binding</keyword>
<sequence length="413" mass="44982">MSQAAPGCPVPHGSPFDTEGPRYPLWTDEFAADPHSAYREMRRRFGSLVPVELSPGVAATLVIGYRTAVQILNDPDHFPADPRMWQRDAPRDCPVLPMLEWRPNALRSAGAEHARYRAASVAALAEVDMHAAQRAVERIATPLINSFCEVGAADLVSQYAFPLIFAVVNELVGCPPEIGQTIAEGMALVFDVEHAEKGAAMFTAGLHELVLLKRREAGPDMASRVVHHPAGFDDNEAIQQLLTLYGAGIEPMMNLIVNTVRLMLTDERFGGKMLGGSLSTRDALDEVLFTDPPLANFCMTYPRQPILIDDVWLPANQPVLISMAGANNDPAIDAGRYTDNRSHLAWSAGPHACPARSVAYLIVQDAIDLLLDALPELSLGVRPDELAWRPGPFHRALVALPVTFPPSPPLQSF</sequence>
<protein>
    <submittedName>
        <fullName evidence="7">Cytochrome P450</fullName>
    </submittedName>
</protein>
<evidence type="ECO:0000313" key="7">
    <source>
        <dbReference type="EMBL" id="MFC3961375.1"/>
    </source>
</evidence>
<dbReference type="RefSeq" id="WP_378611123.1">
    <property type="nucleotide sequence ID" value="NZ_JBHSAX010000004.1"/>
</dbReference>
<dbReference type="PANTHER" id="PTHR46696">
    <property type="entry name" value="P450, PUTATIVE (EUROFUNG)-RELATED"/>
    <property type="match status" value="1"/>
</dbReference>
<accession>A0ABV8DNW2</accession>
<evidence type="ECO:0000256" key="1">
    <source>
        <dbReference type="ARBA" id="ARBA00010617"/>
    </source>
</evidence>
<organism evidence="7 8">
    <name type="scientific">Nocardia jiangsuensis</name>
    <dbReference type="NCBI Taxonomy" id="1691563"/>
    <lineage>
        <taxon>Bacteria</taxon>
        <taxon>Bacillati</taxon>
        <taxon>Actinomycetota</taxon>
        <taxon>Actinomycetes</taxon>
        <taxon>Mycobacteriales</taxon>
        <taxon>Nocardiaceae</taxon>
        <taxon>Nocardia</taxon>
    </lineage>
</organism>